<dbReference type="GO" id="GO:0033785">
    <property type="term" value="F:heptose 7-phosphate kinase activity"/>
    <property type="evidence" value="ECO:0007669"/>
    <property type="project" value="TreeGrafter"/>
</dbReference>
<dbReference type="Pfam" id="PF00294">
    <property type="entry name" value="PfkB"/>
    <property type="match status" value="1"/>
</dbReference>
<evidence type="ECO:0000256" key="2">
    <source>
        <dbReference type="ARBA" id="ARBA00022777"/>
    </source>
</evidence>
<dbReference type="AlphaFoldDB" id="A0A512MCW4"/>
<evidence type="ECO:0000259" key="3">
    <source>
        <dbReference type="Pfam" id="PF00294"/>
    </source>
</evidence>
<dbReference type="CDD" id="cd01172">
    <property type="entry name" value="RfaE_like"/>
    <property type="match status" value="1"/>
</dbReference>
<comment type="caution">
    <text evidence="4">The sequence shown here is derived from an EMBL/GenBank/DDBJ whole genome shotgun (WGS) entry which is preliminary data.</text>
</comment>
<protein>
    <submittedName>
        <fullName evidence="4">ADP-heptose synthase</fullName>
    </submittedName>
</protein>
<dbReference type="RefSeq" id="WP_146852663.1">
    <property type="nucleotide sequence ID" value="NZ_BKAG01000032.1"/>
</dbReference>
<sequence length="333" mass="35955">MLTTATARDAIERMPGCRILVIGDVMLDHFIWGAVRRISPEAPVPIVEVTKETTFPGGAANVARNLSAFTPHAYLMGRVGKDSSANELKRLLKEEGVNTDPMLESDTLPTIAKTRIIARQQHVVRVDRETIEKLSGEELKLISSRLEVMLPDLDGVIIEDYGKGFVTQAFADQVIGLCKAAGKLVTVDPSPHNPLSWKNASLVKPNRLEAFAAAGIQDHHKLIPPLQDKRLLEVGEKLLAQWSVGKVLVTLGEQGMILFQTDSAPHHIPTRAREVYDVSGAGDTAIAFLTLALAAGLSAEDAAGIANHASGIVVGKLGTARVMKEELLQSFED</sequence>
<dbReference type="EMBL" id="BKAG01000032">
    <property type="protein sequence ID" value="GEP44580.1"/>
    <property type="molecule type" value="Genomic_DNA"/>
</dbReference>
<dbReference type="InterPro" id="IPR011913">
    <property type="entry name" value="RfaE_dom_I"/>
</dbReference>
<dbReference type="GO" id="GO:0033786">
    <property type="term" value="F:heptose-1-phosphate adenylyltransferase activity"/>
    <property type="evidence" value="ECO:0007669"/>
    <property type="project" value="TreeGrafter"/>
</dbReference>
<reference evidence="4 5" key="1">
    <citation type="submission" date="2019-07" db="EMBL/GenBank/DDBJ databases">
        <title>Whole genome shotgun sequence of Brevifollis gellanilyticus NBRC 108608.</title>
        <authorList>
            <person name="Hosoyama A."/>
            <person name="Uohara A."/>
            <person name="Ohji S."/>
            <person name="Ichikawa N."/>
        </authorList>
    </citation>
    <scope>NUCLEOTIDE SEQUENCE [LARGE SCALE GENOMIC DNA]</scope>
    <source>
        <strain evidence="4 5">NBRC 108608</strain>
    </source>
</reference>
<dbReference type="Gene3D" id="3.40.1190.20">
    <property type="match status" value="1"/>
</dbReference>
<evidence type="ECO:0000256" key="1">
    <source>
        <dbReference type="ARBA" id="ARBA00022679"/>
    </source>
</evidence>
<dbReference type="GO" id="GO:0016773">
    <property type="term" value="F:phosphotransferase activity, alcohol group as acceptor"/>
    <property type="evidence" value="ECO:0007669"/>
    <property type="project" value="InterPro"/>
</dbReference>
<proteinExistence type="predicted"/>
<keyword evidence="2" id="KW-0418">Kinase</keyword>
<dbReference type="Proteomes" id="UP000321577">
    <property type="component" value="Unassembled WGS sequence"/>
</dbReference>
<dbReference type="PANTHER" id="PTHR46969:SF1">
    <property type="entry name" value="BIFUNCTIONAL PROTEIN HLDE"/>
    <property type="match status" value="1"/>
</dbReference>
<evidence type="ECO:0000313" key="5">
    <source>
        <dbReference type="Proteomes" id="UP000321577"/>
    </source>
</evidence>
<keyword evidence="5" id="KW-1185">Reference proteome</keyword>
<name>A0A512MCW4_9BACT</name>
<feature type="domain" description="Carbohydrate kinase PfkB" evidence="3">
    <location>
        <begin position="19"/>
        <end position="321"/>
    </location>
</feature>
<gene>
    <name evidence="4" type="ORF">BGE01nite_38710</name>
</gene>
<dbReference type="GO" id="GO:0005829">
    <property type="term" value="C:cytosol"/>
    <property type="evidence" value="ECO:0007669"/>
    <property type="project" value="TreeGrafter"/>
</dbReference>
<dbReference type="SUPFAM" id="SSF53613">
    <property type="entry name" value="Ribokinase-like"/>
    <property type="match status" value="1"/>
</dbReference>
<dbReference type="InterPro" id="IPR029056">
    <property type="entry name" value="Ribokinase-like"/>
</dbReference>
<organism evidence="4 5">
    <name type="scientific">Brevifollis gellanilyticus</name>
    <dbReference type="NCBI Taxonomy" id="748831"/>
    <lineage>
        <taxon>Bacteria</taxon>
        <taxon>Pseudomonadati</taxon>
        <taxon>Verrucomicrobiota</taxon>
        <taxon>Verrucomicrobiia</taxon>
        <taxon>Verrucomicrobiales</taxon>
        <taxon>Verrucomicrobiaceae</taxon>
    </lineage>
</organism>
<dbReference type="PANTHER" id="PTHR46969">
    <property type="entry name" value="BIFUNCTIONAL PROTEIN HLDE"/>
    <property type="match status" value="1"/>
</dbReference>
<evidence type="ECO:0000313" key="4">
    <source>
        <dbReference type="EMBL" id="GEP44580.1"/>
    </source>
</evidence>
<dbReference type="OrthoDB" id="9802794at2"/>
<keyword evidence="1" id="KW-0808">Transferase</keyword>
<accession>A0A512MCW4</accession>
<dbReference type="InterPro" id="IPR011611">
    <property type="entry name" value="PfkB_dom"/>
</dbReference>